<keyword evidence="3" id="KW-1185">Reference proteome</keyword>
<dbReference type="PRINTS" id="PR00388">
    <property type="entry name" value="PDIESTERASE2"/>
</dbReference>
<sequence length="301" mass="33576">MKKHTHWGRKSTAGLEGIESAQVLKERWCVVDSAVFFIRDKETGAEAMMWGDVEPDSVSHDPRNSAVWREAARKIVMGSLRAVFIECSYDDSQPDSCLYGHLSPRHLIAELEVLAGHVEDIKAAEAKGRQEKLKRKRASADLSLESVSEEGERSERGERIERRKRPACGLEVPYEGPGNSCDGRDPCNRETPPPTDSGWETDMSDISPKCRPVSRSELSEIPRLELPGMAPIYGVPVSATTEKREWKNLLKGVKIVVTHVKDTMTGVDVAGKVLEDLKKLEKDTNLGCEFLLARQSEGIYF</sequence>
<dbReference type="InterPro" id="IPR000396">
    <property type="entry name" value="Pdiesterase2"/>
</dbReference>
<dbReference type="Pfam" id="PF02112">
    <property type="entry name" value="PDEase_II"/>
    <property type="match status" value="1"/>
</dbReference>
<dbReference type="GO" id="GO:1902660">
    <property type="term" value="P:negative regulation of glucose mediated signaling pathway"/>
    <property type="evidence" value="ECO:0007669"/>
    <property type="project" value="TreeGrafter"/>
</dbReference>
<dbReference type="OrthoDB" id="258495at2759"/>
<dbReference type="GO" id="GO:0006198">
    <property type="term" value="P:cAMP catabolic process"/>
    <property type="evidence" value="ECO:0007669"/>
    <property type="project" value="InterPro"/>
</dbReference>
<dbReference type="STRING" id="1076935.U4L7Q2"/>
<protein>
    <submittedName>
        <fullName evidence="2">Similar to 3&amp;apos acc. no. P36599</fullName>
    </submittedName>
</protein>
<dbReference type="OMA" id="NSAVWRE"/>
<dbReference type="GO" id="GO:0004115">
    <property type="term" value="F:3',5'-cyclic-AMP phosphodiesterase activity"/>
    <property type="evidence" value="ECO:0007669"/>
    <property type="project" value="InterPro"/>
</dbReference>
<dbReference type="EMBL" id="HF935280">
    <property type="protein sequence ID" value="CCX06164.1"/>
    <property type="molecule type" value="Genomic_DNA"/>
</dbReference>
<gene>
    <name evidence="2" type="ORF">PCON_05751</name>
</gene>
<dbReference type="Proteomes" id="UP000018144">
    <property type="component" value="Unassembled WGS sequence"/>
</dbReference>
<dbReference type="AlphaFoldDB" id="U4L7Q2"/>
<dbReference type="GO" id="GO:0047555">
    <property type="term" value="F:3',5'-cyclic-GMP phosphodiesterase activity"/>
    <property type="evidence" value="ECO:0007669"/>
    <property type="project" value="TreeGrafter"/>
</dbReference>
<dbReference type="eggNOG" id="ENOG502RFKK">
    <property type="taxonomic scope" value="Eukaryota"/>
</dbReference>
<feature type="compositionally biased region" description="Basic and acidic residues" evidence="1">
    <location>
        <begin position="150"/>
        <end position="161"/>
    </location>
</feature>
<dbReference type="PANTHER" id="PTHR28283">
    <property type="entry name" value="3',5'-CYCLIC-NUCLEOTIDE PHOSPHODIESTERASE 1"/>
    <property type="match status" value="1"/>
</dbReference>
<evidence type="ECO:0000256" key="1">
    <source>
        <dbReference type="SAM" id="MobiDB-lite"/>
    </source>
</evidence>
<evidence type="ECO:0000313" key="2">
    <source>
        <dbReference type="EMBL" id="CCX06164.1"/>
    </source>
</evidence>
<accession>U4L7Q2</accession>
<name>U4L7Q2_PYROM</name>
<feature type="region of interest" description="Disordered" evidence="1">
    <location>
        <begin position="126"/>
        <end position="212"/>
    </location>
</feature>
<dbReference type="PANTHER" id="PTHR28283:SF1">
    <property type="entry name" value="3',5'-CYCLIC-NUCLEOTIDE PHOSPHODIESTERASE 1"/>
    <property type="match status" value="1"/>
</dbReference>
<proteinExistence type="predicted"/>
<reference evidence="2 3" key="1">
    <citation type="journal article" date="2013" name="PLoS Genet.">
        <title>The genome and development-dependent transcriptomes of Pyronema confluens: a window into fungal evolution.</title>
        <authorList>
            <person name="Traeger S."/>
            <person name="Altegoer F."/>
            <person name="Freitag M."/>
            <person name="Gabaldon T."/>
            <person name="Kempken F."/>
            <person name="Kumar A."/>
            <person name="Marcet-Houben M."/>
            <person name="Poggeler S."/>
            <person name="Stajich J.E."/>
            <person name="Nowrousian M."/>
        </authorList>
    </citation>
    <scope>NUCLEOTIDE SEQUENCE [LARGE SCALE GENOMIC DNA]</scope>
    <source>
        <strain evidence="3">CBS 100304</strain>
        <tissue evidence="2">Vegetative mycelium</tissue>
    </source>
</reference>
<organism evidence="2 3">
    <name type="scientific">Pyronema omphalodes (strain CBS 100304)</name>
    <name type="common">Pyronema confluens</name>
    <dbReference type="NCBI Taxonomy" id="1076935"/>
    <lineage>
        <taxon>Eukaryota</taxon>
        <taxon>Fungi</taxon>
        <taxon>Dikarya</taxon>
        <taxon>Ascomycota</taxon>
        <taxon>Pezizomycotina</taxon>
        <taxon>Pezizomycetes</taxon>
        <taxon>Pezizales</taxon>
        <taxon>Pyronemataceae</taxon>
        <taxon>Pyronema</taxon>
    </lineage>
</organism>
<evidence type="ECO:0000313" key="3">
    <source>
        <dbReference type="Proteomes" id="UP000018144"/>
    </source>
</evidence>